<sequence length="252" mass="27213">MAVAIRELDIHLNALLEPEAFRDYCPNGLQVEGHRPIRKLVTGVTASQEFLDAAIANNADAVLVHHGYFWKGEDQRITGMKRRRIATLFEAGVSLWAYHLPLDAHPTLGNNAQLAKRLGWKVTGSLRDEARPIGNRGVTAAPQDIASLKLQLEQILDFRPIHVPGGPATVSHVAWCTGAAQGMIHDAAAVGADVYITGEISEPTAHAAAELGIHFLAAGHHATERYGVQAVGEKLVADFGIDHQFIDCPIPV</sequence>
<reference evidence="4 5" key="1">
    <citation type="submission" date="2019-04" db="EMBL/GenBank/DDBJ databases">
        <title>Natronospirillum operosus gen. nov., sp. nov., a haloalkaliphilic satellite isolated from decaying biomass of laboratory culture of cyanobacterium Geitlerinema sp. and proposal of Natronospirillaceae fam. nov. and Saccharospirillaceae fam. nov.</title>
        <authorList>
            <person name="Kevbrin V."/>
            <person name="Boltyanskaya Y."/>
            <person name="Koziaeva V."/>
            <person name="Grouzdev D.S."/>
            <person name="Park M."/>
            <person name="Cho J."/>
        </authorList>
    </citation>
    <scope>NUCLEOTIDE SEQUENCE [LARGE SCALE GENOMIC DNA]</scope>
    <source>
        <strain evidence="4 5">G-116</strain>
    </source>
</reference>
<dbReference type="InterPro" id="IPR002678">
    <property type="entry name" value="DUF34/NIF3"/>
</dbReference>
<keyword evidence="2 3" id="KW-0479">Metal-binding</keyword>
<dbReference type="NCBIfam" id="TIGR00486">
    <property type="entry name" value="YbgI_SA1388"/>
    <property type="match status" value="1"/>
</dbReference>
<dbReference type="SUPFAM" id="SSF102705">
    <property type="entry name" value="NIF3 (NGG1p interacting factor 3)-like"/>
    <property type="match status" value="1"/>
</dbReference>
<evidence type="ECO:0000313" key="4">
    <source>
        <dbReference type="EMBL" id="TGG90771.1"/>
    </source>
</evidence>
<feature type="binding site" evidence="3">
    <location>
        <position position="224"/>
    </location>
    <ligand>
        <name>a divalent metal cation</name>
        <dbReference type="ChEBI" id="CHEBI:60240"/>
        <label>1</label>
    </ligand>
</feature>
<evidence type="ECO:0000256" key="2">
    <source>
        <dbReference type="ARBA" id="ARBA00022723"/>
    </source>
</evidence>
<feature type="binding site" evidence="3">
    <location>
        <position position="66"/>
    </location>
    <ligand>
        <name>a divalent metal cation</name>
        <dbReference type="ChEBI" id="CHEBI:60240"/>
        <label>1</label>
    </ligand>
</feature>
<dbReference type="InterPro" id="IPR036069">
    <property type="entry name" value="DUF34/NIF3_sf"/>
</dbReference>
<comment type="similarity">
    <text evidence="1">Belongs to the GTP cyclohydrolase I type 2/NIF3 family.</text>
</comment>
<dbReference type="GO" id="GO:0046872">
    <property type="term" value="F:metal ion binding"/>
    <property type="evidence" value="ECO:0007669"/>
    <property type="project" value="UniProtKB-KW"/>
</dbReference>
<feature type="binding site" evidence="3">
    <location>
        <position position="103"/>
    </location>
    <ligand>
        <name>a divalent metal cation</name>
        <dbReference type="ChEBI" id="CHEBI:60240"/>
        <label>1</label>
    </ligand>
</feature>
<dbReference type="AlphaFoldDB" id="A0A4Z0W9U5"/>
<dbReference type="PANTHER" id="PTHR13799:SF14">
    <property type="entry name" value="GTP CYCLOHYDROLASE 1 TYPE 2 HOMOLOG"/>
    <property type="match status" value="1"/>
</dbReference>
<feature type="binding site" evidence="3">
    <location>
        <position position="220"/>
    </location>
    <ligand>
        <name>a divalent metal cation</name>
        <dbReference type="ChEBI" id="CHEBI:60240"/>
        <label>1</label>
    </ligand>
</feature>
<dbReference type="Gene3D" id="3.40.1390.30">
    <property type="entry name" value="NIF3 (NGG1p interacting factor 3)-like"/>
    <property type="match status" value="2"/>
</dbReference>
<evidence type="ECO:0000256" key="1">
    <source>
        <dbReference type="ARBA" id="ARBA00006964"/>
    </source>
</evidence>
<feature type="binding site" evidence="3">
    <location>
        <position position="65"/>
    </location>
    <ligand>
        <name>a divalent metal cation</name>
        <dbReference type="ChEBI" id="CHEBI:60240"/>
        <label>1</label>
    </ligand>
</feature>
<proteinExistence type="inferred from homology"/>
<dbReference type="Pfam" id="PF01784">
    <property type="entry name" value="DUF34_NIF3"/>
    <property type="match status" value="1"/>
</dbReference>
<evidence type="ECO:0000256" key="3">
    <source>
        <dbReference type="PIRSR" id="PIRSR602678-1"/>
    </source>
</evidence>
<dbReference type="GO" id="GO:0005737">
    <property type="term" value="C:cytoplasm"/>
    <property type="evidence" value="ECO:0007669"/>
    <property type="project" value="TreeGrafter"/>
</dbReference>
<evidence type="ECO:0000313" key="5">
    <source>
        <dbReference type="Proteomes" id="UP000297475"/>
    </source>
</evidence>
<name>A0A4Z0W9U5_9GAMM</name>
<dbReference type="EMBL" id="SRMF01000011">
    <property type="protein sequence ID" value="TGG90771.1"/>
    <property type="molecule type" value="Genomic_DNA"/>
</dbReference>
<accession>A0A4Z0W9U5</accession>
<organism evidence="4 5">
    <name type="scientific">Natronospirillum operosum</name>
    <dbReference type="NCBI Taxonomy" id="2759953"/>
    <lineage>
        <taxon>Bacteria</taxon>
        <taxon>Pseudomonadati</taxon>
        <taxon>Pseudomonadota</taxon>
        <taxon>Gammaproteobacteria</taxon>
        <taxon>Oceanospirillales</taxon>
        <taxon>Natronospirillaceae</taxon>
        <taxon>Natronospirillum</taxon>
    </lineage>
</organism>
<dbReference type="RefSeq" id="WP_135484651.1">
    <property type="nucleotide sequence ID" value="NZ_SRMF01000011.1"/>
</dbReference>
<gene>
    <name evidence="4" type="ORF">E4656_17705</name>
</gene>
<dbReference type="OrthoDB" id="9800881at2"/>
<dbReference type="PANTHER" id="PTHR13799">
    <property type="entry name" value="NGG1 INTERACTING FACTOR 3"/>
    <property type="match status" value="1"/>
</dbReference>
<keyword evidence="5" id="KW-1185">Reference proteome</keyword>
<dbReference type="Proteomes" id="UP000297475">
    <property type="component" value="Unassembled WGS sequence"/>
</dbReference>
<comment type="caution">
    <text evidence="4">The sequence shown here is derived from an EMBL/GenBank/DDBJ whole genome shotgun (WGS) entry which is preliminary data.</text>
</comment>
<protein>
    <submittedName>
        <fullName evidence="4">Nif3-like dinuclear metal center hexameric protein</fullName>
    </submittedName>
</protein>